<sequence length="72" mass="8247">MPKALGGFRSGYRTRVVSRDACKWPQFLICSHECKEIVQLISFVSNEVEFELCKIEALHMAEVLTRAAKDMQ</sequence>
<organism evidence="1 2">
    <name type="scientific">Sulfoacidibacillus thermotolerans</name>
    <name type="common">Acidibacillus sulfuroxidans</name>
    <dbReference type="NCBI Taxonomy" id="1765684"/>
    <lineage>
        <taxon>Bacteria</taxon>
        <taxon>Bacillati</taxon>
        <taxon>Bacillota</taxon>
        <taxon>Bacilli</taxon>
        <taxon>Bacillales</taxon>
        <taxon>Alicyclobacillaceae</taxon>
        <taxon>Sulfoacidibacillus</taxon>
    </lineage>
</organism>
<protein>
    <submittedName>
        <fullName evidence="1">Uncharacterized protein</fullName>
    </submittedName>
</protein>
<comment type="caution">
    <text evidence="1">The sequence shown here is derived from an EMBL/GenBank/DDBJ whole genome shotgun (WGS) entry which is preliminary data.</text>
</comment>
<dbReference type="OrthoDB" id="2468949at2"/>
<evidence type="ECO:0000313" key="1">
    <source>
        <dbReference type="EMBL" id="PWI51257.1"/>
    </source>
</evidence>
<dbReference type="EMBL" id="MPDK01000083">
    <property type="protein sequence ID" value="PWI51257.1"/>
    <property type="molecule type" value="Genomic_DNA"/>
</dbReference>
<keyword evidence="2" id="KW-1185">Reference proteome</keyword>
<dbReference type="Proteomes" id="UP000245380">
    <property type="component" value="Unassembled WGS sequence"/>
</dbReference>
<proteinExistence type="predicted"/>
<gene>
    <name evidence="1" type="ORF">BM613_14300</name>
</gene>
<dbReference type="AlphaFoldDB" id="A0A2U3CQG5"/>
<evidence type="ECO:0000313" key="2">
    <source>
        <dbReference type="Proteomes" id="UP000245380"/>
    </source>
</evidence>
<accession>A0A2U3CQG5</accession>
<reference evidence="1 2" key="1">
    <citation type="submission" date="2016-11" db="EMBL/GenBank/DDBJ databases">
        <title>Comparative genomics of Acidibacillus ferroxidans species.</title>
        <authorList>
            <person name="Oliveira G."/>
            <person name="Nunes G."/>
            <person name="Oliveira R."/>
            <person name="Araujo F."/>
            <person name="Salim A."/>
            <person name="Scholte L."/>
            <person name="Morais D."/>
            <person name="Nancucheo I."/>
            <person name="Johnson D.B."/>
            <person name="Grail B."/>
            <person name="Bittencourt J."/>
            <person name="Valadares R."/>
        </authorList>
    </citation>
    <scope>NUCLEOTIDE SEQUENCE [LARGE SCALE GENOMIC DNA]</scope>
    <source>
        <strain evidence="1 2">Y002</strain>
    </source>
</reference>
<name>A0A2U3CQG5_SULT2</name>